<comment type="caution">
    <text evidence="2">The sequence shown here is derived from an EMBL/GenBank/DDBJ whole genome shotgun (WGS) entry which is preliminary data.</text>
</comment>
<dbReference type="EMBL" id="JBHMEC010000015">
    <property type="protein sequence ID" value="MFB9149851.1"/>
    <property type="molecule type" value="Genomic_DNA"/>
</dbReference>
<keyword evidence="1" id="KW-0732">Signal</keyword>
<organism evidence="2 3">
    <name type="scientific">Roseovarius ramblicola</name>
    <dbReference type="NCBI Taxonomy" id="2022336"/>
    <lineage>
        <taxon>Bacteria</taxon>
        <taxon>Pseudomonadati</taxon>
        <taxon>Pseudomonadota</taxon>
        <taxon>Alphaproteobacteria</taxon>
        <taxon>Rhodobacterales</taxon>
        <taxon>Roseobacteraceae</taxon>
        <taxon>Roseovarius</taxon>
    </lineage>
</organism>
<evidence type="ECO:0000256" key="1">
    <source>
        <dbReference type="SAM" id="SignalP"/>
    </source>
</evidence>
<reference evidence="2 3" key="1">
    <citation type="submission" date="2024-09" db="EMBL/GenBank/DDBJ databases">
        <authorList>
            <person name="Sun Q."/>
            <person name="Mori K."/>
        </authorList>
    </citation>
    <scope>NUCLEOTIDE SEQUENCE [LARGE SCALE GENOMIC DNA]</scope>
    <source>
        <strain evidence="2 3">CECT 9424</strain>
    </source>
</reference>
<feature type="chain" id="PRO_5047066158" evidence="1">
    <location>
        <begin position="31"/>
        <end position="126"/>
    </location>
</feature>
<name>A0ABV5I0X4_9RHOB</name>
<dbReference type="RefSeq" id="WP_377069183.1">
    <property type="nucleotide sequence ID" value="NZ_JBHMEC010000015.1"/>
</dbReference>
<accession>A0ABV5I0X4</accession>
<dbReference type="Proteomes" id="UP001589670">
    <property type="component" value="Unassembled WGS sequence"/>
</dbReference>
<protein>
    <submittedName>
        <fullName evidence="2">Uncharacterized protein</fullName>
    </submittedName>
</protein>
<keyword evidence="3" id="KW-1185">Reference proteome</keyword>
<evidence type="ECO:0000313" key="2">
    <source>
        <dbReference type="EMBL" id="MFB9149851.1"/>
    </source>
</evidence>
<sequence>MTISTTARKTMLQGTLAAALAFSWGQAALAASAHWLSPQEVRETFIGTPWHSDHGAFQFREDGTYSYWEFGKNSPRGTWRYDMLDNGALDGGSTRYRFFRTEDGRYFYHHSRSDANYPAFPGKSFP</sequence>
<gene>
    <name evidence="2" type="ORF">ACFFU4_08835</name>
</gene>
<proteinExistence type="predicted"/>
<feature type="signal peptide" evidence="1">
    <location>
        <begin position="1"/>
        <end position="30"/>
    </location>
</feature>
<evidence type="ECO:0000313" key="3">
    <source>
        <dbReference type="Proteomes" id="UP001589670"/>
    </source>
</evidence>